<sequence length="52" mass="5773">MSSHIMASSSPPPNTTTVPPSVNRRSANFHPSIWGDRFLSFDSNPKMLNTRT</sequence>
<evidence type="ECO:0000256" key="1">
    <source>
        <dbReference type="SAM" id="MobiDB-lite"/>
    </source>
</evidence>
<dbReference type="AlphaFoldDB" id="A0AA88DWY8"/>
<evidence type="ECO:0000313" key="2">
    <source>
        <dbReference type="EMBL" id="GMN63206.1"/>
    </source>
</evidence>
<proteinExistence type="predicted"/>
<evidence type="ECO:0000313" key="3">
    <source>
        <dbReference type="Proteomes" id="UP001187192"/>
    </source>
</evidence>
<protein>
    <submittedName>
        <fullName evidence="2">Uncharacterized protein</fullName>
    </submittedName>
</protein>
<dbReference type="Proteomes" id="UP001187192">
    <property type="component" value="Unassembled WGS sequence"/>
</dbReference>
<accession>A0AA88DWY8</accession>
<name>A0AA88DWY8_FICCA</name>
<reference evidence="2" key="1">
    <citation type="submission" date="2023-07" db="EMBL/GenBank/DDBJ databases">
        <title>draft genome sequence of fig (Ficus carica).</title>
        <authorList>
            <person name="Takahashi T."/>
            <person name="Nishimura K."/>
        </authorList>
    </citation>
    <scope>NUCLEOTIDE SEQUENCE</scope>
</reference>
<keyword evidence="3" id="KW-1185">Reference proteome</keyword>
<dbReference type="EMBL" id="BTGU01000144">
    <property type="protein sequence ID" value="GMN63206.1"/>
    <property type="molecule type" value="Genomic_DNA"/>
</dbReference>
<organism evidence="2 3">
    <name type="scientific">Ficus carica</name>
    <name type="common">Common fig</name>
    <dbReference type="NCBI Taxonomy" id="3494"/>
    <lineage>
        <taxon>Eukaryota</taxon>
        <taxon>Viridiplantae</taxon>
        <taxon>Streptophyta</taxon>
        <taxon>Embryophyta</taxon>
        <taxon>Tracheophyta</taxon>
        <taxon>Spermatophyta</taxon>
        <taxon>Magnoliopsida</taxon>
        <taxon>eudicotyledons</taxon>
        <taxon>Gunneridae</taxon>
        <taxon>Pentapetalae</taxon>
        <taxon>rosids</taxon>
        <taxon>fabids</taxon>
        <taxon>Rosales</taxon>
        <taxon>Moraceae</taxon>
        <taxon>Ficeae</taxon>
        <taxon>Ficus</taxon>
    </lineage>
</organism>
<comment type="caution">
    <text evidence="2">The sequence shown here is derived from an EMBL/GenBank/DDBJ whole genome shotgun (WGS) entry which is preliminary data.</text>
</comment>
<gene>
    <name evidence="2" type="ORF">TIFTF001_032284</name>
</gene>
<feature type="region of interest" description="Disordered" evidence="1">
    <location>
        <begin position="1"/>
        <end position="29"/>
    </location>
</feature>